<protein>
    <submittedName>
        <fullName evidence="1">Uncharacterized protein</fullName>
    </submittedName>
</protein>
<dbReference type="EMBL" id="PGTM01000888">
    <property type="protein sequence ID" value="PJF33537.1"/>
    <property type="molecule type" value="Genomic_DNA"/>
</dbReference>
<sequence>GDWLRYQLEAAQQAHTQMIVLHPSEFPFAQAVKMLGSLLAGAIAFPITYESLPADMTRLRLTHLKPRPVRPAPESDPRLLAEWQARLAALPPVDSAQIAAQKHFERAFT</sequence>
<comment type="caution">
    <text evidence="1">The sequence shown here is derived from an EMBL/GenBank/DDBJ whole genome shotgun (WGS) entry which is preliminary data.</text>
</comment>
<accession>A0A2M8P7K5</accession>
<proteinExistence type="predicted"/>
<feature type="non-terminal residue" evidence="1">
    <location>
        <position position="109"/>
    </location>
</feature>
<evidence type="ECO:0000313" key="2">
    <source>
        <dbReference type="Proteomes" id="UP000229681"/>
    </source>
</evidence>
<gene>
    <name evidence="1" type="ORF">CUN49_18345</name>
</gene>
<dbReference type="AlphaFoldDB" id="A0A2M8P7K5"/>
<evidence type="ECO:0000313" key="1">
    <source>
        <dbReference type="EMBL" id="PJF33537.1"/>
    </source>
</evidence>
<name>A0A2M8P7K5_9CHLR</name>
<feature type="non-terminal residue" evidence="1">
    <location>
        <position position="1"/>
    </location>
</feature>
<reference evidence="1 2" key="1">
    <citation type="submission" date="2017-11" db="EMBL/GenBank/DDBJ databases">
        <title>Evolution of Phototrophy in the Chloroflexi Phylum Driven by Horizontal Gene Transfer.</title>
        <authorList>
            <person name="Ward L.M."/>
            <person name="Hemp J."/>
            <person name="Shih P.M."/>
            <person name="Mcglynn S.E."/>
            <person name="Fischer W."/>
        </authorList>
    </citation>
    <scope>NUCLEOTIDE SEQUENCE [LARGE SCALE GENOMIC DNA]</scope>
    <source>
        <strain evidence="1">JP3_13</strain>
    </source>
</reference>
<organism evidence="1 2">
    <name type="scientific">Candidatus Thermofonsia Clade 1 bacterium</name>
    <dbReference type="NCBI Taxonomy" id="2364210"/>
    <lineage>
        <taxon>Bacteria</taxon>
        <taxon>Bacillati</taxon>
        <taxon>Chloroflexota</taxon>
        <taxon>Candidatus Thermofontia</taxon>
        <taxon>Candidatus Thermofonsia Clade 1</taxon>
    </lineage>
</organism>
<dbReference type="Proteomes" id="UP000229681">
    <property type="component" value="Unassembled WGS sequence"/>
</dbReference>